<comment type="caution">
    <text evidence="6">The sequence shown here is derived from an EMBL/GenBank/DDBJ whole genome shotgun (WGS) entry which is preliminary data.</text>
</comment>
<dbReference type="AlphaFoldDB" id="A0A4C1YUY7"/>
<proteinExistence type="predicted"/>
<feature type="transmembrane region" description="Helical" evidence="5">
    <location>
        <begin position="327"/>
        <end position="349"/>
    </location>
</feature>
<evidence type="ECO:0000256" key="3">
    <source>
        <dbReference type="ARBA" id="ARBA00022989"/>
    </source>
</evidence>
<dbReference type="PANTHER" id="PTHR48021">
    <property type="match status" value="1"/>
</dbReference>
<keyword evidence="2 5" id="KW-0812">Transmembrane</keyword>
<dbReference type="EMBL" id="BGZK01001385">
    <property type="protein sequence ID" value="GBP78773.1"/>
    <property type="molecule type" value="Genomic_DNA"/>
</dbReference>
<feature type="transmembrane region" description="Helical" evidence="5">
    <location>
        <begin position="127"/>
        <end position="147"/>
    </location>
</feature>
<keyword evidence="7" id="KW-1185">Reference proteome</keyword>
<accession>A0A4C1YUY7</accession>
<feature type="transmembrane region" description="Helical" evidence="5">
    <location>
        <begin position="184"/>
        <end position="205"/>
    </location>
</feature>
<dbReference type="InterPro" id="IPR036259">
    <property type="entry name" value="MFS_trans_sf"/>
</dbReference>
<feature type="transmembrane region" description="Helical" evidence="5">
    <location>
        <begin position="102"/>
        <end position="121"/>
    </location>
</feature>
<name>A0A4C1YUY7_EUMVA</name>
<organism evidence="6 7">
    <name type="scientific">Eumeta variegata</name>
    <name type="common">Bagworm moth</name>
    <name type="synonym">Eumeta japonica</name>
    <dbReference type="NCBI Taxonomy" id="151549"/>
    <lineage>
        <taxon>Eukaryota</taxon>
        <taxon>Metazoa</taxon>
        <taxon>Ecdysozoa</taxon>
        <taxon>Arthropoda</taxon>
        <taxon>Hexapoda</taxon>
        <taxon>Insecta</taxon>
        <taxon>Pterygota</taxon>
        <taxon>Neoptera</taxon>
        <taxon>Endopterygota</taxon>
        <taxon>Lepidoptera</taxon>
        <taxon>Glossata</taxon>
        <taxon>Ditrysia</taxon>
        <taxon>Tineoidea</taxon>
        <taxon>Psychidae</taxon>
        <taxon>Oiketicinae</taxon>
        <taxon>Eumeta</taxon>
    </lineage>
</organism>
<dbReference type="Gene3D" id="1.20.1250.20">
    <property type="entry name" value="MFS general substrate transporter like domains"/>
    <property type="match status" value="1"/>
</dbReference>
<reference evidence="6 7" key="1">
    <citation type="journal article" date="2019" name="Commun. Biol.">
        <title>The bagworm genome reveals a unique fibroin gene that provides high tensile strength.</title>
        <authorList>
            <person name="Kono N."/>
            <person name="Nakamura H."/>
            <person name="Ohtoshi R."/>
            <person name="Tomita M."/>
            <person name="Numata K."/>
            <person name="Arakawa K."/>
        </authorList>
    </citation>
    <scope>NUCLEOTIDE SEQUENCE [LARGE SCALE GENOMIC DNA]</scope>
</reference>
<dbReference type="STRING" id="151549.A0A4C1YUY7"/>
<dbReference type="Pfam" id="PF00083">
    <property type="entry name" value="Sugar_tr"/>
    <property type="match status" value="2"/>
</dbReference>
<evidence type="ECO:0000256" key="5">
    <source>
        <dbReference type="SAM" id="Phobius"/>
    </source>
</evidence>
<dbReference type="OrthoDB" id="8120565at2759"/>
<dbReference type="GO" id="GO:0016020">
    <property type="term" value="C:membrane"/>
    <property type="evidence" value="ECO:0007669"/>
    <property type="project" value="UniProtKB-SubCell"/>
</dbReference>
<feature type="transmembrane region" description="Helical" evidence="5">
    <location>
        <begin position="420"/>
        <end position="445"/>
    </location>
</feature>
<evidence type="ECO:0000256" key="1">
    <source>
        <dbReference type="ARBA" id="ARBA00004370"/>
    </source>
</evidence>
<comment type="subcellular location">
    <subcellularLocation>
        <location evidence="1">Membrane</location>
    </subcellularLocation>
</comment>
<sequence length="483" mass="52560">MLVSHSVGLYHEPHSTDAVFDRYRRRTSLTQIVSHIIATMLELVKPVINSSKRWSFGRPTETVLSHVMESHEVALFGSLSSVGALVGTPLFGYLLDIIGRKYTCVAAGIPFLIGWSLIAAFNKVEIVLFAVFVAGIGAASGLITPVFASEICQESLRGVMTIGTVIFYNVGVLLSYLLGGHLSYYNYVYVQLTLSAIYIIMASFLKDSPVYLMCKGLEKEAAESIAFYRSAKLDSKEVLEELNNIKKTMLQECNATDARAHSTLPVIQDPHTVCVPVPAAVNQDTAARLATLLLASPPSYPNMRKYIEFQASSRDGQSGKSQPSRRALAICLTMITAANLMGTLVVMVYAEPLFREAVPNVAPTLCTTVLAVVVIAAATTSASIANKVGRKVTMLYSSGGSAVVTFILATQLHLKWGPHILTAVFIYVFCFVYGIGAGAIPYILFCEVFVPEAWDQFFTSSASCAFAPQFFAITFSQKQKDCR</sequence>
<dbReference type="InterPro" id="IPR005828">
    <property type="entry name" value="MFS_sugar_transport-like"/>
</dbReference>
<evidence type="ECO:0000313" key="7">
    <source>
        <dbReference type="Proteomes" id="UP000299102"/>
    </source>
</evidence>
<dbReference type="SUPFAM" id="SSF103473">
    <property type="entry name" value="MFS general substrate transporter"/>
    <property type="match status" value="1"/>
</dbReference>
<evidence type="ECO:0000256" key="2">
    <source>
        <dbReference type="ARBA" id="ARBA00022692"/>
    </source>
</evidence>
<keyword evidence="4 5" id="KW-0472">Membrane</keyword>
<feature type="transmembrane region" description="Helical" evidence="5">
    <location>
        <begin position="394"/>
        <end position="414"/>
    </location>
</feature>
<dbReference type="GO" id="GO:0022857">
    <property type="term" value="F:transmembrane transporter activity"/>
    <property type="evidence" value="ECO:0007669"/>
    <property type="project" value="InterPro"/>
</dbReference>
<dbReference type="InterPro" id="IPR050549">
    <property type="entry name" value="MFS_Trehalose_Transporter"/>
</dbReference>
<gene>
    <name evidence="6" type="primary">Tret1</name>
    <name evidence="6" type="ORF">EVAR_59563_1</name>
</gene>
<dbReference type="PANTHER" id="PTHR48021:SF33">
    <property type="entry name" value="AT22075P-RELATED"/>
    <property type="match status" value="1"/>
</dbReference>
<feature type="transmembrane region" description="Helical" evidence="5">
    <location>
        <begin position="361"/>
        <end position="382"/>
    </location>
</feature>
<keyword evidence="3 5" id="KW-1133">Transmembrane helix</keyword>
<evidence type="ECO:0000256" key="4">
    <source>
        <dbReference type="ARBA" id="ARBA00023136"/>
    </source>
</evidence>
<protein>
    <submittedName>
        <fullName evidence="6">Facilitated trehalose transporter Tret1</fullName>
    </submittedName>
</protein>
<evidence type="ECO:0000313" key="6">
    <source>
        <dbReference type="EMBL" id="GBP78773.1"/>
    </source>
</evidence>
<feature type="transmembrane region" description="Helical" evidence="5">
    <location>
        <begin position="73"/>
        <end position="95"/>
    </location>
</feature>
<dbReference type="Proteomes" id="UP000299102">
    <property type="component" value="Unassembled WGS sequence"/>
</dbReference>
<feature type="transmembrane region" description="Helical" evidence="5">
    <location>
        <begin position="159"/>
        <end position="178"/>
    </location>
</feature>